<dbReference type="PROSITE" id="PS50294">
    <property type="entry name" value="WD_REPEATS_REGION"/>
    <property type="match status" value="2"/>
</dbReference>
<feature type="compositionally biased region" description="Polar residues" evidence="10">
    <location>
        <begin position="582"/>
        <end position="596"/>
    </location>
</feature>
<dbReference type="InterPro" id="IPR001680">
    <property type="entry name" value="WD40_rpt"/>
</dbReference>
<keyword evidence="3 9" id="KW-0853">WD repeat</keyword>
<evidence type="ECO:0000256" key="2">
    <source>
        <dbReference type="ARBA" id="ARBA00007306"/>
    </source>
</evidence>
<gene>
    <name evidence="13" type="primary">LOC100200150</name>
</gene>
<keyword evidence="12" id="KW-1185">Reference proteome</keyword>
<comment type="subcellular location">
    <subcellularLocation>
        <location evidence="1">Nucleus</location>
    </subcellularLocation>
</comment>
<feature type="region of interest" description="Disordered" evidence="10">
    <location>
        <begin position="572"/>
        <end position="598"/>
    </location>
</feature>
<dbReference type="Pfam" id="PF24105">
    <property type="entry name" value="Beta-prop_CAF1B_HIR1"/>
    <property type="match status" value="1"/>
</dbReference>
<protein>
    <submittedName>
        <fullName evidence="13">Chromatin assembly factor 1 subunit B isoform X3</fullName>
    </submittedName>
</protein>
<accession>A0ABM4BKV2</accession>
<feature type="region of interest" description="Disordered" evidence="10">
    <location>
        <begin position="388"/>
        <end position="413"/>
    </location>
</feature>
<reference evidence="13" key="1">
    <citation type="submission" date="2025-08" db="UniProtKB">
        <authorList>
            <consortium name="RefSeq"/>
        </authorList>
    </citation>
    <scope>IDENTIFICATION</scope>
</reference>
<feature type="repeat" description="WD" evidence="9">
    <location>
        <begin position="12"/>
        <end position="40"/>
    </location>
</feature>
<evidence type="ECO:0000256" key="5">
    <source>
        <dbReference type="ARBA" id="ARBA00022763"/>
    </source>
</evidence>
<dbReference type="InterPro" id="IPR055410">
    <property type="entry name" value="Beta-prop_CAF1B_HIR1"/>
</dbReference>
<dbReference type="PROSITE" id="PS50082">
    <property type="entry name" value="WD_REPEATS_2"/>
    <property type="match status" value="4"/>
</dbReference>
<evidence type="ECO:0000256" key="7">
    <source>
        <dbReference type="ARBA" id="ARBA00023204"/>
    </source>
</evidence>
<dbReference type="PROSITE" id="PS00678">
    <property type="entry name" value="WD_REPEATS_1"/>
    <property type="match status" value="1"/>
</dbReference>
<dbReference type="SMART" id="SM00320">
    <property type="entry name" value="WD40"/>
    <property type="match status" value="6"/>
</dbReference>
<evidence type="ECO:0000256" key="1">
    <source>
        <dbReference type="ARBA" id="ARBA00004123"/>
    </source>
</evidence>
<dbReference type="InterPro" id="IPR015943">
    <property type="entry name" value="WD40/YVTN_repeat-like_dom_sf"/>
</dbReference>
<evidence type="ECO:0000256" key="9">
    <source>
        <dbReference type="PROSITE-ProRule" id="PRU00221"/>
    </source>
</evidence>
<feature type="repeat" description="WD" evidence="9">
    <location>
        <begin position="60"/>
        <end position="101"/>
    </location>
</feature>
<evidence type="ECO:0000256" key="4">
    <source>
        <dbReference type="ARBA" id="ARBA00022737"/>
    </source>
</evidence>
<evidence type="ECO:0000256" key="6">
    <source>
        <dbReference type="ARBA" id="ARBA00022853"/>
    </source>
</evidence>
<feature type="repeat" description="WD" evidence="9">
    <location>
        <begin position="162"/>
        <end position="203"/>
    </location>
</feature>
<dbReference type="InterPro" id="IPR036322">
    <property type="entry name" value="WD40_repeat_dom_sf"/>
</dbReference>
<feature type="repeat" description="WD" evidence="9">
    <location>
        <begin position="120"/>
        <end position="161"/>
    </location>
</feature>
<organism evidence="12 13">
    <name type="scientific">Hydra vulgaris</name>
    <name type="common">Hydra</name>
    <name type="synonym">Hydra attenuata</name>
    <dbReference type="NCBI Taxonomy" id="6087"/>
    <lineage>
        <taxon>Eukaryota</taxon>
        <taxon>Metazoa</taxon>
        <taxon>Cnidaria</taxon>
        <taxon>Hydrozoa</taxon>
        <taxon>Hydroidolina</taxon>
        <taxon>Anthoathecata</taxon>
        <taxon>Aplanulata</taxon>
        <taxon>Hydridae</taxon>
        <taxon>Hydra</taxon>
    </lineage>
</organism>
<feature type="compositionally biased region" description="Basic and acidic residues" evidence="10">
    <location>
        <begin position="396"/>
        <end position="413"/>
    </location>
</feature>
<dbReference type="Gene3D" id="2.130.10.10">
    <property type="entry name" value="YVTN repeat-like/Quinoprotein amine dehydrogenase"/>
    <property type="match status" value="2"/>
</dbReference>
<evidence type="ECO:0000256" key="10">
    <source>
        <dbReference type="SAM" id="MobiDB-lite"/>
    </source>
</evidence>
<dbReference type="InterPro" id="IPR045145">
    <property type="entry name" value="PTHR15271"/>
</dbReference>
<dbReference type="GeneID" id="100200150"/>
<dbReference type="InterPro" id="IPR019775">
    <property type="entry name" value="WD40_repeat_CS"/>
</dbReference>
<keyword evidence="4" id="KW-0677">Repeat</keyword>
<evidence type="ECO:0000259" key="11">
    <source>
        <dbReference type="Pfam" id="PF24105"/>
    </source>
</evidence>
<evidence type="ECO:0000256" key="3">
    <source>
        <dbReference type="ARBA" id="ARBA00022574"/>
    </source>
</evidence>
<sequence>MKLYTPEISWHQKEPIFSVDFCPNTFKLASSGADFTIKIWLVKEQNEDDRSISIEFLANLDRHVKPVNVVRFSPNGLLLASAGDDGAIILWKLNVNEKPSSSFGKEEDEDKESWNVYKMLRGHVEDIYDLAWSPDSSQLITGSVDNSAIIWDANKGQSLKVLSDHKHYIQGVCWDPRGSYLVTHSSDRTCRVYTATNPRCLVKCKYTRMFMDETMQSFFRRCSYSTDGSFLFLPAGLCDGNDKPRMTTYIFSRECYSKPLRHLPGPKKATLAVKCSPVVYELIVDKENINPSNENDEFLGLPYRMVFAVASLDSVTFYDTQHQYPIGFCANMHYASLTDLAWSSDGKLLVVSSTDGYCSFIKFNEGELGIPIKYNPIEYQINKAEIKNSAKKKKEKQADGIKPEKKNPELTEKKDLKEKVKIDRNQTTIDKLFVTPIKKRKRLSNSEEKSKMNSATVIGQSPISVDISSTAVFEKCLSESNHFGSAQFETSLLVNKIANSEVSSPSRTSKLPVTLNLPCCEKISGDLIKKTVNSNELNQNESNCTKIISLPANQNTNKPPKRVNVTTLQTFTSTELPEPEQSPKQRQSNLPISNAFSPKHPKRVKVTTICTYNVPEHIADSTVKNDKSESLKINGCYPTTGPSEHSVSRKSSNDIDLKVASGLVTDLNVKQSSNIKSNSASNELAEKQNFEKTLANDTTALKENSVIVLD</sequence>
<evidence type="ECO:0000256" key="8">
    <source>
        <dbReference type="ARBA" id="ARBA00023242"/>
    </source>
</evidence>
<dbReference type="PANTHER" id="PTHR15271">
    <property type="entry name" value="CHROMATIN ASSEMBLY FACTOR 1 SUBUNIT B"/>
    <property type="match status" value="1"/>
</dbReference>
<evidence type="ECO:0000313" key="12">
    <source>
        <dbReference type="Proteomes" id="UP001652625"/>
    </source>
</evidence>
<proteinExistence type="inferred from homology"/>
<evidence type="ECO:0000313" key="13">
    <source>
        <dbReference type="RefSeq" id="XP_065649688.1"/>
    </source>
</evidence>
<keyword evidence="5" id="KW-0227">DNA damage</keyword>
<dbReference type="RefSeq" id="XP_065649688.1">
    <property type="nucleotide sequence ID" value="XM_065793616.1"/>
</dbReference>
<feature type="domain" description="CAF1B/HIR1 beta-propeller" evidence="11">
    <location>
        <begin position="1"/>
        <end position="368"/>
    </location>
</feature>
<dbReference type="Proteomes" id="UP001652625">
    <property type="component" value="Chromosome 03"/>
</dbReference>
<dbReference type="SUPFAM" id="SSF50978">
    <property type="entry name" value="WD40 repeat-like"/>
    <property type="match status" value="1"/>
</dbReference>
<keyword evidence="6" id="KW-0156">Chromatin regulator</keyword>
<dbReference type="PRINTS" id="PR00319">
    <property type="entry name" value="GPROTEINB"/>
</dbReference>
<comment type="similarity">
    <text evidence="2">Belongs to the WD repeat HIR1 family.</text>
</comment>
<keyword evidence="8" id="KW-0539">Nucleus</keyword>
<dbReference type="InterPro" id="IPR001632">
    <property type="entry name" value="WD40_G-protein_beta-like"/>
</dbReference>
<keyword evidence="7" id="KW-0234">DNA repair</keyword>
<name>A0ABM4BKV2_HYDVU</name>
<dbReference type="PANTHER" id="PTHR15271:SF4">
    <property type="entry name" value="CHROMATIN ASSEMBLY FACTOR 1 SUBUNIT B"/>
    <property type="match status" value="1"/>
</dbReference>